<evidence type="ECO:0000313" key="3">
    <source>
        <dbReference type="Proteomes" id="UP001567538"/>
    </source>
</evidence>
<evidence type="ECO:0000256" key="1">
    <source>
        <dbReference type="SAM" id="Phobius"/>
    </source>
</evidence>
<keyword evidence="1" id="KW-0812">Transmembrane</keyword>
<keyword evidence="1" id="KW-0472">Membrane</keyword>
<keyword evidence="1" id="KW-1133">Transmembrane helix</keyword>
<gene>
    <name evidence="2" type="ORF">AAHA92_26591</name>
</gene>
<dbReference type="Proteomes" id="UP001567538">
    <property type="component" value="Unassembled WGS sequence"/>
</dbReference>
<comment type="caution">
    <text evidence="2">The sequence shown here is derived from an EMBL/GenBank/DDBJ whole genome shotgun (WGS) entry which is preliminary data.</text>
</comment>
<sequence length="184" mass="21436">MESQRKLLKQLDLLKIAEFLQLQILREARRYDETHEAEFGDVLVIKLDLASKVKALRVLQGKPRLLPGEAQYHSEGCIVIYPKENRLIRETIATCLGDEAGFGDILVIKLDLASKVKELSVHHGKPWLVPEEDQYFSERCVIIYPEEYYSIRRSQKERTYYQFARGSLQILFSSFLSLFILLRC</sequence>
<accession>A0ABD1GEG1</accession>
<evidence type="ECO:0000313" key="2">
    <source>
        <dbReference type="EMBL" id="KAL1542506.1"/>
    </source>
</evidence>
<dbReference type="EMBL" id="JBEAFC010000009">
    <property type="protein sequence ID" value="KAL1542506.1"/>
    <property type="molecule type" value="Genomic_DNA"/>
</dbReference>
<organism evidence="2 3">
    <name type="scientific">Salvia divinorum</name>
    <name type="common">Maria pastora</name>
    <name type="synonym">Diviner's sage</name>
    <dbReference type="NCBI Taxonomy" id="28513"/>
    <lineage>
        <taxon>Eukaryota</taxon>
        <taxon>Viridiplantae</taxon>
        <taxon>Streptophyta</taxon>
        <taxon>Embryophyta</taxon>
        <taxon>Tracheophyta</taxon>
        <taxon>Spermatophyta</taxon>
        <taxon>Magnoliopsida</taxon>
        <taxon>eudicotyledons</taxon>
        <taxon>Gunneridae</taxon>
        <taxon>Pentapetalae</taxon>
        <taxon>asterids</taxon>
        <taxon>lamiids</taxon>
        <taxon>Lamiales</taxon>
        <taxon>Lamiaceae</taxon>
        <taxon>Nepetoideae</taxon>
        <taxon>Mentheae</taxon>
        <taxon>Salviinae</taxon>
        <taxon>Salvia</taxon>
        <taxon>Salvia subgen. Calosphace</taxon>
    </lineage>
</organism>
<name>A0ABD1GEG1_SALDI</name>
<proteinExistence type="predicted"/>
<protein>
    <submittedName>
        <fullName evidence="2">Uncharacterized protein</fullName>
    </submittedName>
</protein>
<keyword evidence="3" id="KW-1185">Reference proteome</keyword>
<reference evidence="2 3" key="1">
    <citation type="submission" date="2024-06" db="EMBL/GenBank/DDBJ databases">
        <title>A chromosome level genome sequence of Diviner's sage (Salvia divinorum).</title>
        <authorList>
            <person name="Ford S.A."/>
            <person name="Ro D.-K."/>
            <person name="Ness R.W."/>
            <person name="Phillips M.A."/>
        </authorList>
    </citation>
    <scope>NUCLEOTIDE SEQUENCE [LARGE SCALE GENOMIC DNA]</scope>
    <source>
        <strain evidence="2">SAF-2024a</strain>
        <tissue evidence="2">Leaf</tissue>
    </source>
</reference>
<feature type="transmembrane region" description="Helical" evidence="1">
    <location>
        <begin position="163"/>
        <end position="182"/>
    </location>
</feature>
<dbReference type="AlphaFoldDB" id="A0ABD1GEG1"/>